<comment type="caution">
    <text evidence="1">The sequence shown here is derived from an EMBL/GenBank/DDBJ whole genome shotgun (WGS) entry which is preliminary data.</text>
</comment>
<organism evidence="1">
    <name type="scientific">bioreactor metagenome</name>
    <dbReference type="NCBI Taxonomy" id="1076179"/>
    <lineage>
        <taxon>unclassified sequences</taxon>
        <taxon>metagenomes</taxon>
        <taxon>ecological metagenomes</taxon>
    </lineage>
</organism>
<dbReference type="InterPro" id="IPR013078">
    <property type="entry name" value="His_Pase_superF_clade-1"/>
</dbReference>
<dbReference type="NCBIfam" id="TIGR00249">
    <property type="entry name" value="sixA"/>
    <property type="match status" value="1"/>
</dbReference>
<dbReference type="CDD" id="cd07067">
    <property type="entry name" value="HP_PGM_like"/>
    <property type="match status" value="1"/>
</dbReference>
<gene>
    <name evidence="1" type="ORF">SDC9_159520</name>
</gene>
<protein>
    <recommendedName>
        <fullName evidence="2">Phosphohistidine phosphatase SixA</fullName>
    </recommendedName>
</protein>
<sequence>MKILLMRHAEAMDRNPKKFPDDQLRTITKTGQKRTEEAAHALAKMEQRVDLVLSSPLTRTQQTANIMRKGLHLSKERLALTDFLAPLGDLDALVEQMRKMDPFSTLLLVGHEPELGELISILLSGDRTLQIEIKKGSICCLTADELTAGKCATLEWLLTPGQLSRLYQ</sequence>
<evidence type="ECO:0008006" key="2">
    <source>
        <dbReference type="Google" id="ProtNLM"/>
    </source>
</evidence>
<dbReference type="InterPro" id="IPR029033">
    <property type="entry name" value="His_PPase_superfam"/>
</dbReference>
<dbReference type="Gene3D" id="3.40.50.1240">
    <property type="entry name" value="Phosphoglycerate mutase-like"/>
    <property type="match status" value="1"/>
</dbReference>
<dbReference type="Pfam" id="PF00300">
    <property type="entry name" value="His_Phos_1"/>
    <property type="match status" value="1"/>
</dbReference>
<dbReference type="SMART" id="SM00855">
    <property type="entry name" value="PGAM"/>
    <property type="match status" value="1"/>
</dbReference>
<name>A0A645FCT7_9ZZZZ</name>
<dbReference type="InterPro" id="IPR004449">
    <property type="entry name" value="SixA"/>
</dbReference>
<dbReference type="GO" id="GO:0101006">
    <property type="term" value="F:protein histidine phosphatase activity"/>
    <property type="evidence" value="ECO:0007669"/>
    <property type="project" value="InterPro"/>
</dbReference>
<dbReference type="AlphaFoldDB" id="A0A645FCT7"/>
<dbReference type="SUPFAM" id="SSF53254">
    <property type="entry name" value="Phosphoglycerate mutase-like"/>
    <property type="match status" value="1"/>
</dbReference>
<evidence type="ECO:0000313" key="1">
    <source>
        <dbReference type="EMBL" id="MPN12208.1"/>
    </source>
</evidence>
<dbReference type="EMBL" id="VSSQ01058501">
    <property type="protein sequence ID" value="MPN12208.1"/>
    <property type="molecule type" value="Genomic_DNA"/>
</dbReference>
<dbReference type="GO" id="GO:0005737">
    <property type="term" value="C:cytoplasm"/>
    <property type="evidence" value="ECO:0007669"/>
    <property type="project" value="InterPro"/>
</dbReference>
<proteinExistence type="predicted"/>
<accession>A0A645FCT7</accession>
<reference evidence="1" key="1">
    <citation type="submission" date="2019-08" db="EMBL/GenBank/DDBJ databases">
        <authorList>
            <person name="Kucharzyk K."/>
            <person name="Murdoch R.W."/>
            <person name="Higgins S."/>
            <person name="Loffler F."/>
        </authorList>
    </citation>
    <scope>NUCLEOTIDE SEQUENCE</scope>
</reference>